<dbReference type="PROSITE" id="PS00626">
    <property type="entry name" value="RCC1_2"/>
    <property type="match status" value="1"/>
</dbReference>
<dbReference type="STRING" id="44689.Q54Q67"/>
<sequence>MNIEMFKLSFKSLIKNTNQTSSLSNGIKLFSFGSGWCGQLGLGDKVVEQFTPKQIEFDKDIILTENDKIKTGSYHALLVKDNSIHVWGENKFGQLGLGNFINHFKPIENKLIFQQQQQQQQGKEEEIKIENVECGSFHTIISTNNNKTYSFGWNSRIQCGHIPNNNNKDSIVETINQPKEIEILKGKKVNAISCGFDFSIVSTVDNGVYIFGMNDRGQCNGILPSSSSSSSSSSGKLIIEPIENKSLNNIEIKKLSSGWGHTLLLTSDGELLSWGSNQHGQCGTGIKTKVSPITKIKIPNNLKVLDISCGSCVSAAILSDNNVYIWGSSGDGKLGLGSNQKDDLLIPTLLNTLTNSTGTRHISFGSDHCVSLPINENGNGIFYGWGFGQHGCLGFGDSIDQLKVYSIPEKNEFFQKNNFKILNMKSSIDTTFSLVSSK</sequence>
<dbReference type="OMA" id="MNDRGQC"/>
<dbReference type="Proteomes" id="UP000002195">
    <property type="component" value="Unassembled WGS sequence"/>
</dbReference>
<keyword evidence="4" id="KW-1185">Reference proteome</keyword>
<feature type="repeat" description="RCC1" evidence="2">
    <location>
        <begin position="206"/>
        <end position="268"/>
    </location>
</feature>
<dbReference type="PANTHER" id="PTHR22870:SF408">
    <property type="entry name" value="OS09G0560450 PROTEIN"/>
    <property type="match status" value="1"/>
</dbReference>
<feature type="repeat" description="RCC1" evidence="2">
    <location>
        <begin position="380"/>
        <end position="437"/>
    </location>
</feature>
<dbReference type="Gene3D" id="2.130.10.30">
    <property type="entry name" value="Regulator of chromosome condensation 1/beta-lactamase-inhibitor protein II"/>
    <property type="match status" value="2"/>
</dbReference>
<reference evidence="3 4" key="1">
    <citation type="journal article" date="2005" name="Nature">
        <title>The genome of the social amoeba Dictyostelium discoideum.</title>
        <authorList>
            <consortium name="The Dictyostelium discoideum Sequencing Consortium"/>
            <person name="Eichinger L."/>
            <person name="Pachebat J.A."/>
            <person name="Glockner G."/>
            <person name="Rajandream M.A."/>
            <person name="Sucgang R."/>
            <person name="Berriman M."/>
            <person name="Song J."/>
            <person name="Olsen R."/>
            <person name="Szafranski K."/>
            <person name="Xu Q."/>
            <person name="Tunggal B."/>
            <person name="Kummerfeld S."/>
            <person name="Madera M."/>
            <person name="Konfortov B.A."/>
            <person name="Rivero F."/>
            <person name="Bankier A.T."/>
            <person name="Lehmann R."/>
            <person name="Hamlin N."/>
            <person name="Davies R."/>
            <person name="Gaudet P."/>
            <person name="Fey P."/>
            <person name="Pilcher K."/>
            <person name="Chen G."/>
            <person name="Saunders D."/>
            <person name="Sodergren E."/>
            <person name="Davis P."/>
            <person name="Kerhornou A."/>
            <person name="Nie X."/>
            <person name="Hall N."/>
            <person name="Anjard C."/>
            <person name="Hemphill L."/>
            <person name="Bason N."/>
            <person name="Farbrother P."/>
            <person name="Desany B."/>
            <person name="Just E."/>
            <person name="Morio T."/>
            <person name="Rost R."/>
            <person name="Churcher C."/>
            <person name="Cooper J."/>
            <person name="Haydock S."/>
            <person name="van Driessche N."/>
            <person name="Cronin A."/>
            <person name="Goodhead I."/>
            <person name="Muzny D."/>
            <person name="Mourier T."/>
            <person name="Pain A."/>
            <person name="Lu M."/>
            <person name="Harper D."/>
            <person name="Lindsay R."/>
            <person name="Hauser H."/>
            <person name="James K."/>
            <person name="Quiles M."/>
            <person name="Madan Babu M."/>
            <person name="Saito T."/>
            <person name="Buchrieser C."/>
            <person name="Wardroper A."/>
            <person name="Felder M."/>
            <person name="Thangavelu M."/>
            <person name="Johnson D."/>
            <person name="Knights A."/>
            <person name="Loulseged H."/>
            <person name="Mungall K."/>
            <person name="Oliver K."/>
            <person name="Price C."/>
            <person name="Quail M.A."/>
            <person name="Urushihara H."/>
            <person name="Hernandez J."/>
            <person name="Rabbinowitsch E."/>
            <person name="Steffen D."/>
            <person name="Sanders M."/>
            <person name="Ma J."/>
            <person name="Kohara Y."/>
            <person name="Sharp S."/>
            <person name="Simmonds M."/>
            <person name="Spiegler S."/>
            <person name="Tivey A."/>
            <person name="Sugano S."/>
            <person name="White B."/>
            <person name="Walker D."/>
            <person name="Woodward J."/>
            <person name="Winckler T."/>
            <person name="Tanaka Y."/>
            <person name="Shaulsky G."/>
            <person name="Schleicher M."/>
            <person name="Weinstock G."/>
            <person name="Rosenthal A."/>
            <person name="Cox E.C."/>
            <person name="Chisholm R.L."/>
            <person name="Gibbs R."/>
            <person name="Loomis W.F."/>
            <person name="Platzer M."/>
            <person name="Kay R.R."/>
            <person name="Williams J."/>
            <person name="Dear P.H."/>
            <person name="Noegel A.A."/>
            <person name="Barrell B."/>
            <person name="Kuspa A."/>
        </authorList>
    </citation>
    <scope>NUCLEOTIDE SEQUENCE [LARGE SCALE GENOMIC DNA]</scope>
    <source>
        <strain evidence="3 4">AX4</strain>
    </source>
</reference>
<dbReference type="InterPro" id="IPR051210">
    <property type="entry name" value="Ub_ligase/GEF_domain"/>
</dbReference>
<dbReference type="PANTHER" id="PTHR22870">
    <property type="entry name" value="REGULATOR OF CHROMOSOME CONDENSATION"/>
    <property type="match status" value="1"/>
</dbReference>
<dbReference type="PhylomeDB" id="Q54Q67"/>
<evidence type="ECO:0000256" key="2">
    <source>
        <dbReference type="PROSITE-ProRule" id="PRU00235"/>
    </source>
</evidence>
<dbReference type="Reactome" id="R-DDI-1169408">
    <property type="pathway name" value="ISG15 antiviral mechanism"/>
</dbReference>
<proteinExistence type="predicted"/>
<dbReference type="GeneID" id="8624400"/>
<feature type="repeat" description="RCC1" evidence="2">
    <location>
        <begin position="269"/>
        <end position="320"/>
    </location>
</feature>
<dbReference type="dictyBase" id="DDB_G0284145"/>
<dbReference type="PaxDb" id="44689-DDB0235383"/>
<dbReference type="SMR" id="Q54Q67"/>
<dbReference type="Reactome" id="R-DDI-9909505">
    <property type="pathway name" value="Modulation of host responses by IFN-stimulated genes"/>
</dbReference>
<feature type="repeat" description="RCC1" evidence="2">
    <location>
        <begin position="27"/>
        <end position="82"/>
    </location>
</feature>
<dbReference type="PRINTS" id="PR00633">
    <property type="entry name" value="RCCNDNSATION"/>
</dbReference>
<comment type="caution">
    <text evidence="3">The sequence shown here is derived from an EMBL/GenBank/DDBJ whole genome shotgun (WGS) entry which is preliminary data.</text>
</comment>
<feature type="repeat" description="RCC1" evidence="2">
    <location>
        <begin position="146"/>
        <end position="205"/>
    </location>
</feature>
<dbReference type="eggNOG" id="KOG1426">
    <property type="taxonomic scope" value="Eukaryota"/>
</dbReference>
<dbReference type="RefSeq" id="XP_638730.1">
    <property type="nucleotide sequence ID" value="XM_633638.1"/>
</dbReference>
<keyword evidence="1" id="KW-0677">Repeat</keyword>
<feature type="repeat" description="RCC1" evidence="2">
    <location>
        <begin position="82"/>
        <end position="145"/>
    </location>
</feature>
<evidence type="ECO:0000313" key="3">
    <source>
        <dbReference type="EMBL" id="EAL65413.1"/>
    </source>
</evidence>
<dbReference type="AlphaFoldDB" id="Q54Q67"/>
<dbReference type="Pfam" id="PF13540">
    <property type="entry name" value="RCC1_2"/>
    <property type="match status" value="1"/>
</dbReference>
<organism evidence="3 4">
    <name type="scientific">Dictyostelium discoideum</name>
    <name type="common">Social amoeba</name>
    <dbReference type="NCBI Taxonomy" id="44689"/>
    <lineage>
        <taxon>Eukaryota</taxon>
        <taxon>Amoebozoa</taxon>
        <taxon>Evosea</taxon>
        <taxon>Eumycetozoa</taxon>
        <taxon>Dictyostelia</taxon>
        <taxon>Dictyosteliales</taxon>
        <taxon>Dictyosteliaceae</taxon>
        <taxon>Dictyostelium</taxon>
    </lineage>
</organism>
<protein>
    <submittedName>
        <fullName evidence="3">Regulator of chromosome condensation domain-containing protein</fullName>
    </submittedName>
</protein>
<dbReference type="Reactome" id="R-DDI-936440">
    <property type="pathway name" value="Negative regulators of DDX58/IFIH1 signaling"/>
</dbReference>
<evidence type="ECO:0000256" key="1">
    <source>
        <dbReference type="ARBA" id="ARBA00022737"/>
    </source>
</evidence>
<dbReference type="InterPro" id="IPR009091">
    <property type="entry name" value="RCC1/BLIP-II"/>
</dbReference>
<dbReference type="SUPFAM" id="SSF50985">
    <property type="entry name" value="RCC1/BLIP-II"/>
    <property type="match status" value="1"/>
</dbReference>
<dbReference type="PROSITE" id="PS50012">
    <property type="entry name" value="RCC1_3"/>
    <property type="match status" value="7"/>
</dbReference>
<dbReference type="InterPro" id="IPR000408">
    <property type="entry name" value="Reg_chr_condens"/>
</dbReference>
<dbReference type="Pfam" id="PF00415">
    <property type="entry name" value="RCC1"/>
    <property type="match status" value="5"/>
</dbReference>
<dbReference type="Reactome" id="R-DDI-983168">
    <property type="pathway name" value="Antigen processing: Ubiquitination &amp; Proteasome degradation"/>
</dbReference>
<dbReference type="KEGG" id="ddi:DDB_G0284145"/>
<dbReference type="VEuPathDB" id="AmoebaDB:DDB_G0284145"/>
<name>Q54Q67_DICDI</name>
<dbReference type="HOGENOM" id="CLU_005210_8_2_1"/>
<dbReference type="EMBL" id="AAFI02000063">
    <property type="protein sequence ID" value="EAL65413.1"/>
    <property type="molecule type" value="Genomic_DNA"/>
</dbReference>
<accession>Q54Q67</accession>
<evidence type="ECO:0000313" key="4">
    <source>
        <dbReference type="Proteomes" id="UP000002195"/>
    </source>
</evidence>
<feature type="repeat" description="RCC1" evidence="2">
    <location>
        <begin position="321"/>
        <end position="375"/>
    </location>
</feature>
<dbReference type="InParanoid" id="Q54Q67"/>
<gene>
    <name evidence="3" type="ORF">DDB_G0284145</name>
</gene>